<dbReference type="CDD" id="cd00009">
    <property type="entry name" value="AAA"/>
    <property type="match status" value="1"/>
</dbReference>
<organism evidence="9 10">
    <name type="scientific">candidate division TA06 bacterium 34_109</name>
    <dbReference type="NCBI Taxonomy" id="1635277"/>
    <lineage>
        <taxon>Bacteria</taxon>
        <taxon>Bacteria division TA06</taxon>
    </lineage>
</organism>
<keyword evidence="3" id="KW-0805">Transcription regulation</keyword>
<feature type="domain" description="Response regulatory" evidence="8">
    <location>
        <begin position="3"/>
        <end position="117"/>
    </location>
</feature>
<evidence type="ECO:0000259" key="7">
    <source>
        <dbReference type="PROSITE" id="PS50045"/>
    </source>
</evidence>
<dbReference type="SMART" id="SM00382">
    <property type="entry name" value="AAA"/>
    <property type="match status" value="1"/>
</dbReference>
<evidence type="ECO:0000256" key="1">
    <source>
        <dbReference type="ARBA" id="ARBA00022741"/>
    </source>
</evidence>
<feature type="modified residue" description="4-aspartylphosphate" evidence="6">
    <location>
        <position position="52"/>
    </location>
</feature>
<dbReference type="InterPro" id="IPR011006">
    <property type="entry name" value="CheY-like_superfamily"/>
</dbReference>
<dbReference type="Pfam" id="PF02954">
    <property type="entry name" value="HTH_8"/>
    <property type="match status" value="1"/>
</dbReference>
<dbReference type="InterPro" id="IPR025662">
    <property type="entry name" value="Sigma_54_int_dom_ATP-bd_1"/>
</dbReference>
<dbReference type="AlphaFoldDB" id="A0A117M6V5"/>
<protein>
    <submittedName>
        <fullName evidence="9">Two component, sigma54 specific, transcriptional regulator, Fis family</fullName>
    </submittedName>
</protein>
<reference evidence="10" key="1">
    <citation type="journal article" date="2015" name="MBio">
        <title>Genome-Resolved Metagenomic Analysis Reveals Roles for Candidate Phyla and Other Microbial Community Members in Biogeochemical Transformations in Oil Reservoirs.</title>
        <authorList>
            <person name="Hu P."/>
            <person name="Tom L."/>
            <person name="Singh A."/>
            <person name="Thomas B.C."/>
            <person name="Baker B.J."/>
            <person name="Piceno Y.M."/>
            <person name="Andersen G.L."/>
            <person name="Banfield J.F."/>
        </authorList>
    </citation>
    <scope>NUCLEOTIDE SEQUENCE [LARGE SCALE GENOMIC DNA]</scope>
</reference>
<sequence length="443" mass="51551">MIEILLVEDEKIQRKNLSDFLKSLEHRISESDSVKNAKELLNKKSFDIIISDMKLKDGSGKDILDFINEKELKTFFIIITAYSSVEDSVYILKNGGYDYIQKPINLDDLQIKIEKIEKIIDVQNENMILKEREEFSEFVYESEKMKNVVESVKKIANSNANILIVGESGTGKEQIAKMIHSFSNRKDKLFVAVNCGALNENLLETELFGYEKGAFTGAYERRKGRFEIAHKGTIFLDEIGDVSLNMQVKLLRVLQEKEFERVGGNEKIKVDVRVISATNRNLLKLIEEKKFREDLYFRLNVISLKIPPLRERKEDIEKLAHFFLNKFSKENNKRFKSFSKKAFEKLLSYSYPGNVRELQNIIQRAVILGSGETVQEKDIVIEKIETNEKKIFISFEEMVSDFEKKIIIDALEKNNFSVKDTALYLKTSERVIRYKMKKYGINY</sequence>
<dbReference type="InterPro" id="IPR058031">
    <property type="entry name" value="AAA_lid_NorR"/>
</dbReference>
<gene>
    <name evidence="9" type="ORF">XE03_0488</name>
</gene>
<dbReference type="GO" id="GO:0005524">
    <property type="term" value="F:ATP binding"/>
    <property type="evidence" value="ECO:0007669"/>
    <property type="project" value="UniProtKB-KW"/>
</dbReference>
<name>A0A117M6V5_UNCT6</name>
<dbReference type="PROSITE" id="PS50110">
    <property type="entry name" value="RESPONSE_REGULATORY"/>
    <property type="match status" value="1"/>
</dbReference>
<dbReference type="Gene3D" id="3.40.50.2300">
    <property type="match status" value="1"/>
</dbReference>
<dbReference type="PROSITE" id="PS00675">
    <property type="entry name" value="SIGMA54_INTERACT_1"/>
    <property type="match status" value="1"/>
</dbReference>
<dbReference type="GO" id="GO:0006355">
    <property type="term" value="P:regulation of DNA-templated transcription"/>
    <property type="evidence" value="ECO:0007669"/>
    <property type="project" value="InterPro"/>
</dbReference>
<dbReference type="Proteomes" id="UP000053467">
    <property type="component" value="Unassembled WGS sequence"/>
</dbReference>
<dbReference type="InterPro" id="IPR002078">
    <property type="entry name" value="Sigma_54_int"/>
</dbReference>
<keyword evidence="2" id="KW-0067">ATP-binding</keyword>
<dbReference type="PROSITE" id="PS00688">
    <property type="entry name" value="SIGMA54_INTERACT_3"/>
    <property type="match status" value="1"/>
</dbReference>
<dbReference type="EMBL" id="LGGX01000003">
    <property type="protein sequence ID" value="KUK87597.1"/>
    <property type="molecule type" value="Genomic_DNA"/>
</dbReference>
<feature type="domain" description="Sigma-54 factor interaction" evidence="7">
    <location>
        <begin position="138"/>
        <end position="367"/>
    </location>
</feature>
<keyword evidence="1" id="KW-0547">Nucleotide-binding</keyword>
<dbReference type="GO" id="GO:0000160">
    <property type="term" value="P:phosphorelay signal transduction system"/>
    <property type="evidence" value="ECO:0007669"/>
    <property type="project" value="InterPro"/>
</dbReference>
<dbReference type="PROSITE" id="PS50045">
    <property type="entry name" value="SIGMA54_INTERACT_4"/>
    <property type="match status" value="1"/>
</dbReference>
<dbReference type="Gene3D" id="1.10.8.60">
    <property type="match status" value="1"/>
</dbReference>
<dbReference type="InterPro" id="IPR027417">
    <property type="entry name" value="P-loop_NTPase"/>
</dbReference>
<dbReference type="PANTHER" id="PTHR32071">
    <property type="entry name" value="TRANSCRIPTIONAL REGULATORY PROTEIN"/>
    <property type="match status" value="1"/>
</dbReference>
<evidence type="ECO:0000256" key="3">
    <source>
        <dbReference type="ARBA" id="ARBA00023015"/>
    </source>
</evidence>
<dbReference type="GO" id="GO:0043565">
    <property type="term" value="F:sequence-specific DNA binding"/>
    <property type="evidence" value="ECO:0007669"/>
    <property type="project" value="InterPro"/>
</dbReference>
<dbReference type="PROSITE" id="PS00676">
    <property type="entry name" value="SIGMA54_INTERACT_2"/>
    <property type="match status" value="1"/>
</dbReference>
<evidence type="ECO:0000256" key="6">
    <source>
        <dbReference type="PROSITE-ProRule" id="PRU00169"/>
    </source>
</evidence>
<accession>A0A117M6V5</accession>
<dbReference type="Gene3D" id="1.10.10.60">
    <property type="entry name" value="Homeodomain-like"/>
    <property type="match status" value="1"/>
</dbReference>
<dbReference type="SUPFAM" id="SSF52172">
    <property type="entry name" value="CheY-like"/>
    <property type="match status" value="1"/>
</dbReference>
<dbReference type="Pfam" id="PF00158">
    <property type="entry name" value="Sigma54_activat"/>
    <property type="match status" value="1"/>
</dbReference>
<dbReference type="Pfam" id="PF25601">
    <property type="entry name" value="AAA_lid_14"/>
    <property type="match status" value="1"/>
</dbReference>
<evidence type="ECO:0000256" key="2">
    <source>
        <dbReference type="ARBA" id="ARBA00022840"/>
    </source>
</evidence>
<keyword evidence="5" id="KW-0804">Transcription</keyword>
<dbReference type="InterPro" id="IPR025943">
    <property type="entry name" value="Sigma_54_int_dom_ATP-bd_2"/>
</dbReference>
<dbReference type="InterPro" id="IPR009057">
    <property type="entry name" value="Homeodomain-like_sf"/>
</dbReference>
<dbReference type="InterPro" id="IPR003593">
    <property type="entry name" value="AAA+_ATPase"/>
</dbReference>
<evidence type="ECO:0000256" key="4">
    <source>
        <dbReference type="ARBA" id="ARBA00023125"/>
    </source>
</evidence>
<keyword evidence="4" id="KW-0238">DNA-binding</keyword>
<dbReference type="InterPro" id="IPR002197">
    <property type="entry name" value="HTH_Fis"/>
</dbReference>
<dbReference type="FunFam" id="3.40.50.300:FF:000006">
    <property type="entry name" value="DNA-binding transcriptional regulator NtrC"/>
    <property type="match status" value="1"/>
</dbReference>
<evidence type="ECO:0000256" key="5">
    <source>
        <dbReference type="ARBA" id="ARBA00023163"/>
    </source>
</evidence>
<dbReference type="Gene3D" id="3.40.50.300">
    <property type="entry name" value="P-loop containing nucleotide triphosphate hydrolases"/>
    <property type="match status" value="1"/>
</dbReference>
<dbReference type="PATRIC" id="fig|1635277.3.peg.1176"/>
<dbReference type="SMART" id="SM00448">
    <property type="entry name" value="REC"/>
    <property type="match status" value="1"/>
</dbReference>
<dbReference type="InterPro" id="IPR025944">
    <property type="entry name" value="Sigma_54_int_dom_CS"/>
</dbReference>
<evidence type="ECO:0000313" key="10">
    <source>
        <dbReference type="Proteomes" id="UP000053467"/>
    </source>
</evidence>
<evidence type="ECO:0000259" key="8">
    <source>
        <dbReference type="PROSITE" id="PS50110"/>
    </source>
</evidence>
<dbReference type="SUPFAM" id="SSF46689">
    <property type="entry name" value="Homeodomain-like"/>
    <property type="match status" value="1"/>
</dbReference>
<dbReference type="InterPro" id="IPR001789">
    <property type="entry name" value="Sig_transdc_resp-reg_receiver"/>
</dbReference>
<dbReference type="Pfam" id="PF00072">
    <property type="entry name" value="Response_reg"/>
    <property type="match status" value="1"/>
</dbReference>
<comment type="caution">
    <text evidence="9">The sequence shown here is derived from an EMBL/GenBank/DDBJ whole genome shotgun (WGS) entry which is preliminary data.</text>
</comment>
<dbReference type="SUPFAM" id="SSF52540">
    <property type="entry name" value="P-loop containing nucleoside triphosphate hydrolases"/>
    <property type="match status" value="1"/>
</dbReference>
<evidence type="ECO:0000313" key="9">
    <source>
        <dbReference type="EMBL" id="KUK87597.1"/>
    </source>
</evidence>
<proteinExistence type="predicted"/>
<keyword evidence="6" id="KW-0597">Phosphoprotein</keyword>